<dbReference type="Proteomes" id="UP000049077">
    <property type="component" value="Unassembled WGS sequence"/>
</dbReference>
<name>A0ABP1X395_9VIBR</name>
<dbReference type="EMBL" id="CCJX01000166">
    <property type="protein sequence ID" value="CDT66616.1"/>
    <property type="molecule type" value="Genomic_DNA"/>
</dbReference>
<protein>
    <recommendedName>
        <fullName evidence="3">DUF1127 domain-containing protein</fullName>
    </recommendedName>
</protein>
<keyword evidence="2" id="KW-1185">Reference proteome</keyword>
<comment type="caution">
    <text evidence="1">The sequence shown here is derived from an EMBL/GenBank/DDBJ whole genome shotgun (WGS) entry which is preliminary data.</text>
</comment>
<organism evidence="1 2">
    <name type="scientific">Vibrio crassostreae</name>
    <dbReference type="NCBI Taxonomy" id="246167"/>
    <lineage>
        <taxon>Bacteria</taxon>
        <taxon>Pseudomonadati</taxon>
        <taxon>Pseudomonadota</taxon>
        <taxon>Gammaproteobacteria</taxon>
        <taxon>Vibrionales</taxon>
        <taxon>Vibrionaceae</taxon>
        <taxon>Vibrio</taxon>
    </lineage>
</organism>
<reference evidence="1 2" key="1">
    <citation type="submission" date="2014-06" db="EMBL/GenBank/DDBJ databases">
        <authorList>
            <person name="Le Roux F."/>
        </authorList>
    </citation>
    <scope>NUCLEOTIDE SEQUENCE [LARGE SCALE GENOMIC DNA]</scope>
    <source>
        <strain evidence="1 2">J5-4</strain>
    </source>
</reference>
<proteinExistence type="predicted"/>
<accession>A0ABP1X395</accession>
<evidence type="ECO:0008006" key="3">
    <source>
        <dbReference type="Google" id="ProtNLM"/>
    </source>
</evidence>
<evidence type="ECO:0000313" key="1">
    <source>
        <dbReference type="EMBL" id="CDT66616.1"/>
    </source>
</evidence>
<sequence length="67" mass="8450">MKIFQFERLVLNGVLFAWFELLQLWIIERETDDRFKQRLDKINLCLLWCRMWNRSETDIVRKTRSTW</sequence>
<evidence type="ECO:0000313" key="2">
    <source>
        <dbReference type="Proteomes" id="UP000049077"/>
    </source>
</evidence>
<gene>
    <name evidence="1" type="ORF">VCR4J5_780067</name>
</gene>